<dbReference type="SUPFAM" id="SSF52096">
    <property type="entry name" value="ClpP/crotonase"/>
    <property type="match status" value="1"/>
</dbReference>
<organism evidence="2 3">
    <name type="scientific">Candidatus Litorirhabdus singularis</name>
    <dbReference type="NCBI Taxonomy" id="2518993"/>
    <lineage>
        <taxon>Bacteria</taxon>
        <taxon>Pseudomonadati</taxon>
        <taxon>Pseudomonadota</taxon>
        <taxon>Gammaproteobacteria</taxon>
        <taxon>Cellvibrionales</taxon>
        <taxon>Halieaceae</taxon>
        <taxon>Candidatus Litorirhabdus</taxon>
    </lineage>
</organism>
<dbReference type="CDD" id="cd06558">
    <property type="entry name" value="crotonase-like"/>
    <property type="match status" value="1"/>
</dbReference>
<comment type="similarity">
    <text evidence="1">Belongs to the enoyl-CoA hydratase/isomerase family.</text>
</comment>
<dbReference type="RefSeq" id="WP_279244824.1">
    <property type="nucleotide sequence ID" value="NZ_SHNN01000001.1"/>
</dbReference>
<evidence type="ECO:0000313" key="2">
    <source>
        <dbReference type="EMBL" id="MCX2980850.1"/>
    </source>
</evidence>
<dbReference type="Gene3D" id="3.90.226.10">
    <property type="entry name" value="2-enoyl-CoA Hydratase, Chain A, domain 1"/>
    <property type="match status" value="1"/>
</dbReference>
<dbReference type="InterPro" id="IPR029045">
    <property type="entry name" value="ClpP/crotonase-like_dom_sf"/>
</dbReference>
<comment type="caution">
    <text evidence="2">The sequence shown here is derived from an EMBL/GenBank/DDBJ whole genome shotgun (WGS) entry which is preliminary data.</text>
</comment>
<gene>
    <name evidence="2" type="ORF">EYC98_08170</name>
</gene>
<proteinExistence type="inferred from homology"/>
<dbReference type="Pfam" id="PF00378">
    <property type="entry name" value="ECH_1"/>
    <property type="match status" value="1"/>
</dbReference>
<dbReference type="EMBL" id="SHNN01000001">
    <property type="protein sequence ID" value="MCX2980850.1"/>
    <property type="molecule type" value="Genomic_DNA"/>
</dbReference>
<keyword evidence="3" id="KW-1185">Reference proteome</keyword>
<evidence type="ECO:0000313" key="3">
    <source>
        <dbReference type="Proteomes" id="UP001143362"/>
    </source>
</evidence>
<dbReference type="Proteomes" id="UP001143362">
    <property type="component" value="Unassembled WGS sequence"/>
</dbReference>
<dbReference type="PANTHER" id="PTHR43802">
    <property type="entry name" value="ENOYL-COA HYDRATASE"/>
    <property type="match status" value="1"/>
</dbReference>
<dbReference type="PANTHER" id="PTHR43802:SF1">
    <property type="entry name" value="IP11341P-RELATED"/>
    <property type="match status" value="1"/>
</dbReference>
<accession>A0ABT3TF82</accession>
<name>A0ABT3TF82_9GAMM</name>
<reference evidence="2" key="1">
    <citation type="submission" date="2019-02" db="EMBL/GenBank/DDBJ databases">
        <authorList>
            <person name="Li S.-H."/>
        </authorList>
    </citation>
    <scope>NUCLEOTIDE SEQUENCE</scope>
    <source>
        <strain evidence="2">IMCC14734</strain>
    </source>
</reference>
<evidence type="ECO:0000256" key="1">
    <source>
        <dbReference type="ARBA" id="ARBA00005254"/>
    </source>
</evidence>
<dbReference type="InterPro" id="IPR001753">
    <property type="entry name" value="Enoyl-CoA_hydra/iso"/>
</dbReference>
<sequence length="254" mass="27876">MSVEYQVNDGCAVFTLDNGPLNVANMAMHKSFYKHFLEFQQDDAATVGVIVGAGDNFCAGDDLKEIRTEAWALTSTRWDHLLWEARRSKPMVAAMRGYALGAGFLYATLMCDIRIAGESLKIGTPEIAYGMGGISGVTRLGLHLPPVHAAYLALTGEKIDAHRARDIFLVNEVVADAEVLNRAMEVASMIAAHPLPAVKVELDCLHRGMELSRADACHYSQQQYWLSRQLLGDDSNTGTEALATMKSKREKDND</sequence>
<protein>
    <submittedName>
        <fullName evidence="2">Enoyl-CoA hydratase/isomerase family protein</fullName>
    </submittedName>
</protein>